<comment type="caution">
    <text evidence="11">The sequence shown here is derived from an EMBL/GenBank/DDBJ whole genome shotgun (WGS) entry which is preliminary data.</text>
</comment>
<evidence type="ECO:0000256" key="7">
    <source>
        <dbReference type="SAM" id="Coils"/>
    </source>
</evidence>
<keyword evidence="4" id="KW-0378">Hydrolase</keyword>
<dbReference type="InterPro" id="IPR016047">
    <property type="entry name" value="M23ase_b-sheet_dom"/>
</dbReference>
<feature type="coiled-coil region" evidence="7">
    <location>
        <begin position="33"/>
        <end position="98"/>
    </location>
</feature>
<evidence type="ECO:0000259" key="10">
    <source>
        <dbReference type="Pfam" id="PF01551"/>
    </source>
</evidence>
<comment type="cofactor">
    <cofactor evidence="1">
        <name>Zn(2+)</name>
        <dbReference type="ChEBI" id="CHEBI:29105"/>
    </cofactor>
</comment>
<protein>
    <submittedName>
        <fullName evidence="11">Peptidase M23</fullName>
    </submittedName>
</protein>
<keyword evidence="5" id="KW-0862">Zinc</keyword>
<feature type="compositionally biased region" description="Low complexity" evidence="8">
    <location>
        <begin position="208"/>
        <end position="220"/>
    </location>
</feature>
<evidence type="ECO:0000256" key="9">
    <source>
        <dbReference type="SAM" id="SignalP"/>
    </source>
</evidence>
<dbReference type="PANTHER" id="PTHR21666">
    <property type="entry name" value="PEPTIDASE-RELATED"/>
    <property type="match status" value="1"/>
</dbReference>
<evidence type="ECO:0000256" key="6">
    <source>
        <dbReference type="ARBA" id="ARBA00023049"/>
    </source>
</evidence>
<evidence type="ECO:0000256" key="2">
    <source>
        <dbReference type="ARBA" id="ARBA00022670"/>
    </source>
</evidence>
<dbReference type="InterPro" id="IPR011055">
    <property type="entry name" value="Dup_hybrid_motif"/>
</dbReference>
<keyword evidence="2" id="KW-0645">Protease</keyword>
<dbReference type="PANTHER" id="PTHR21666:SF288">
    <property type="entry name" value="CELL DIVISION PROTEIN YTFB"/>
    <property type="match status" value="1"/>
</dbReference>
<feature type="domain" description="M23ase beta-sheet core" evidence="10">
    <location>
        <begin position="311"/>
        <end position="399"/>
    </location>
</feature>
<evidence type="ECO:0000256" key="1">
    <source>
        <dbReference type="ARBA" id="ARBA00001947"/>
    </source>
</evidence>
<dbReference type="Proteomes" id="UP000614261">
    <property type="component" value="Unassembled WGS sequence"/>
</dbReference>
<sequence>MPRRSLAWALIAGGLLALSLPGSAAPATAEQGMDLLDQERAALARSLADAKAAARRSRRLERQAEDAIENADRSRREARALASRVQEAEADIAVAEARVTIITTLQRAQQARLAKRQQPLARLTAALQSLARRPTVLALVQPGSIDDMVRVRAVLATTLPRVQAQTALLRQDIARSANLAAQATRAARLQRDGRRELAIRRAALARQEAQSRAQSRQLASTSRLEEERALGLGDRARDLNTLVSDIEASGTLRERLAALDGPVLRPPRPQQSQVVENAPLVVRSARPAYRLPLMGAVVAGFGEVAETGVRSRGLTIAARPGAVLIAPADGRVGFAGPYRGFGRIVIIEHVGGWTSLITGMERTPLKVGERVAQGDPIGRAGDNRPRITVELRRNGRPIDIAALIA</sequence>
<keyword evidence="7" id="KW-0175">Coiled coil</keyword>
<dbReference type="InterPro" id="IPR050570">
    <property type="entry name" value="Cell_wall_metabolism_enzyme"/>
</dbReference>
<feature type="signal peptide" evidence="9">
    <location>
        <begin position="1"/>
        <end position="24"/>
    </location>
</feature>
<proteinExistence type="predicted"/>
<evidence type="ECO:0000256" key="8">
    <source>
        <dbReference type="SAM" id="MobiDB-lite"/>
    </source>
</evidence>
<accession>A0ABQ1J492</accession>
<evidence type="ECO:0000256" key="4">
    <source>
        <dbReference type="ARBA" id="ARBA00022801"/>
    </source>
</evidence>
<dbReference type="Pfam" id="PF01551">
    <property type="entry name" value="Peptidase_M23"/>
    <property type="match status" value="1"/>
</dbReference>
<dbReference type="SUPFAM" id="SSF51261">
    <property type="entry name" value="Duplicated hybrid motif"/>
    <property type="match status" value="1"/>
</dbReference>
<evidence type="ECO:0000256" key="5">
    <source>
        <dbReference type="ARBA" id="ARBA00022833"/>
    </source>
</evidence>
<evidence type="ECO:0000313" key="12">
    <source>
        <dbReference type="Proteomes" id="UP000614261"/>
    </source>
</evidence>
<feature type="region of interest" description="Disordered" evidence="8">
    <location>
        <begin position="208"/>
        <end position="229"/>
    </location>
</feature>
<reference evidence="12" key="1">
    <citation type="journal article" date="2019" name="Int. J. Syst. Evol. Microbiol.">
        <title>The Global Catalogue of Microorganisms (GCM) 10K type strain sequencing project: providing services to taxonomists for standard genome sequencing and annotation.</title>
        <authorList>
            <consortium name="The Broad Institute Genomics Platform"/>
            <consortium name="The Broad Institute Genome Sequencing Center for Infectious Disease"/>
            <person name="Wu L."/>
            <person name="Ma J."/>
        </authorList>
    </citation>
    <scope>NUCLEOTIDE SEQUENCE [LARGE SCALE GENOMIC DNA]</scope>
    <source>
        <strain evidence="12">CGMCC 1.12851</strain>
    </source>
</reference>
<dbReference type="Gene3D" id="2.70.70.10">
    <property type="entry name" value="Glucose Permease (Domain IIA)"/>
    <property type="match status" value="1"/>
</dbReference>
<feature type="chain" id="PRO_5045275755" evidence="9">
    <location>
        <begin position="25"/>
        <end position="405"/>
    </location>
</feature>
<gene>
    <name evidence="11" type="ORF">GCM10010833_12540</name>
</gene>
<dbReference type="RefSeq" id="WP_188513527.1">
    <property type="nucleotide sequence ID" value="NZ_BMGD01000002.1"/>
</dbReference>
<dbReference type="EMBL" id="BMGD01000002">
    <property type="protein sequence ID" value="GGB59224.1"/>
    <property type="molecule type" value="Genomic_DNA"/>
</dbReference>
<keyword evidence="9" id="KW-0732">Signal</keyword>
<keyword evidence="12" id="KW-1185">Reference proteome</keyword>
<keyword evidence="6" id="KW-0482">Metalloprotease</keyword>
<keyword evidence="3" id="KW-0479">Metal-binding</keyword>
<evidence type="ECO:0000256" key="3">
    <source>
        <dbReference type="ARBA" id="ARBA00022723"/>
    </source>
</evidence>
<dbReference type="CDD" id="cd12797">
    <property type="entry name" value="M23_peptidase"/>
    <property type="match status" value="1"/>
</dbReference>
<name>A0ABQ1J492_9SPHN</name>
<evidence type="ECO:0000313" key="11">
    <source>
        <dbReference type="EMBL" id="GGB59224.1"/>
    </source>
</evidence>
<organism evidence="11 12">
    <name type="scientific">Blastomonas aquatica</name>
    <dbReference type="NCBI Taxonomy" id="1510276"/>
    <lineage>
        <taxon>Bacteria</taxon>
        <taxon>Pseudomonadati</taxon>
        <taxon>Pseudomonadota</taxon>
        <taxon>Alphaproteobacteria</taxon>
        <taxon>Sphingomonadales</taxon>
        <taxon>Sphingomonadaceae</taxon>
        <taxon>Blastomonas</taxon>
    </lineage>
</organism>